<gene>
    <name evidence="3" type="ORF">JCM21142_104134</name>
</gene>
<reference evidence="3 4" key="1">
    <citation type="journal article" date="2014" name="Genome Announc.">
        <title>Draft Genome Sequence of Cytophaga fermentans JCM 21142T, a Facultative Anaerobe Isolated from Marine Mud.</title>
        <authorList>
            <person name="Starns D."/>
            <person name="Oshima K."/>
            <person name="Suda W."/>
            <person name="Iino T."/>
            <person name="Yuki M."/>
            <person name="Inoue J."/>
            <person name="Kitamura K."/>
            <person name="Iida T."/>
            <person name="Darby A."/>
            <person name="Hattori M."/>
            <person name="Ohkuma M."/>
        </authorList>
    </citation>
    <scope>NUCLEOTIDE SEQUENCE [LARGE SCALE GENOMIC DNA]</scope>
    <source>
        <strain evidence="3 4">JCM 21142</strain>
    </source>
</reference>
<evidence type="ECO:0000313" key="3">
    <source>
        <dbReference type="EMBL" id="GAF05400.1"/>
    </source>
</evidence>
<evidence type="ECO:0000313" key="4">
    <source>
        <dbReference type="Proteomes" id="UP000019402"/>
    </source>
</evidence>
<dbReference type="EMBL" id="BAMD01000084">
    <property type="protein sequence ID" value="GAF05400.1"/>
    <property type="molecule type" value="Genomic_DNA"/>
</dbReference>
<feature type="signal peptide" evidence="2">
    <location>
        <begin position="1"/>
        <end position="18"/>
    </location>
</feature>
<dbReference type="AlphaFoldDB" id="W7Y3G1"/>
<feature type="transmembrane region" description="Helical" evidence="1">
    <location>
        <begin position="132"/>
        <end position="150"/>
    </location>
</feature>
<organism evidence="3 4">
    <name type="scientific">Saccharicrinis fermentans DSM 9555 = JCM 21142</name>
    <dbReference type="NCBI Taxonomy" id="869213"/>
    <lineage>
        <taxon>Bacteria</taxon>
        <taxon>Pseudomonadati</taxon>
        <taxon>Bacteroidota</taxon>
        <taxon>Bacteroidia</taxon>
        <taxon>Marinilabiliales</taxon>
        <taxon>Marinilabiliaceae</taxon>
        <taxon>Saccharicrinis</taxon>
    </lineage>
</organism>
<comment type="caution">
    <text evidence="3">The sequence shown here is derived from an EMBL/GenBank/DDBJ whole genome shotgun (WGS) entry which is preliminary data.</text>
</comment>
<accession>W7Y3G1</accession>
<feature type="chain" id="PRO_5004907159" evidence="2">
    <location>
        <begin position="19"/>
        <end position="168"/>
    </location>
</feature>
<sequence length="168" mass="18986">MRHCILMAFLLLALYTNAQKSVVIFYNQHKAEAIQLRKGGLVVLKYRGYLQQMELESNYILELNDSTITMGKPRLFSNPINTKTIRIEDIHGFRKVSAGAMFLKSTLTIGATLGTYYAVRSHGDHLNSSQQILLSTGAGLLTSISLKLIFPDNKIKHKMKDGWKIMVR</sequence>
<protein>
    <submittedName>
        <fullName evidence="3">Uncharacterized protein</fullName>
    </submittedName>
</protein>
<evidence type="ECO:0000256" key="2">
    <source>
        <dbReference type="SAM" id="SignalP"/>
    </source>
</evidence>
<dbReference type="RefSeq" id="WP_152541882.1">
    <property type="nucleotide sequence ID" value="NZ_BAMD01000084.1"/>
</dbReference>
<name>W7Y3G1_9BACT</name>
<keyword evidence="2" id="KW-0732">Signal</keyword>
<dbReference type="OrthoDB" id="1121544at2"/>
<keyword evidence="4" id="KW-1185">Reference proteome</keyword>
<dbReference type="Proteomes" id="UP000019402">
    <property type="component" value="Unassembled WGS sequence"/>
</dbReference>
<evidence type="ECO:0000256" key="1">
    <source>
        <dbReference type="SAM" id="Phobius"/>
    </source>
</evidence>
<keyword evidence="1" id="KW-0812">Transmembrane</keyword>
<keyword evidence="1" id="KW-0472">Membrane</keyword>
<keyword evidence="1" id="KW-1133">Transmembrane helix</keyword>
<proteinExistence type="predicted"/>